<evidence type="ECO:0000313" key="2">
    <source>
        <dbReference type="Proteomes" id="UP000184501"/>
    </source>
</evidence>
<dbReference type="AlphaFoldDB" id="A0A1M5LFX6"/>
<organism evidence="1 2">
    <name type="scientific">Streptoalloteichus hindustanus</name>
    <dbReference type="NCBI Taxonomy" id="2017"/>
    <lineage>
        <taxon>Bacteria</taxon>
        <taxon>Bacillati</taxon>
        <taxon>Actinomycetota</taxon>
        <taxon>Actinomycetes</taxon>
        <taxon>Pseudonocardiales</taxon>
        <taxon>Pseudonocardiaceae</taxon>
        <taxon>Streptoalloteichus</taxon>
    </lineage>
</organism>
<evidence type="ECO:0000313" key="1">
    <source>
        <dbReference type="EMBL" id="SHG64032.1"/>
    </source>
</evidence>
<keyword evidence="2" id="KW-1185">Reference proteome</keyword>
<dbReference type="Proteomes" id="UP000184501">
    <property type="component" value="Unassembled WGS sequence"/>
</dbReference>
<name>A0A1M5LFX6_STRHI</name>
<protein>
    <submittedName>
        <fullName evidence="1">Uncharacterized protein</fullName>
    </submittedName>
</protein>
<sequence>MRRASSKALLISVDSRSPSARTALSIVSGSDSASQTPVVRVMSSHWRSGSASSKAGVWPDW</sequence>
<dbReference type="STRING" id="2017.SAMN05444320_111102"/>
<proteinExistence type="predicted"/>
<accession>A0A1M5LFX6</accession>
<reference evidence="1 2" key="1">
    <citation type="submission" date="2016-11" db="EMBL/GenBank/DDBJ databases">
        <authorList>
            <person name="Jaros S."/>
            <person name="Januszkiewicz K."/>
            <person name="Wedrychowicz H."/>
        </authorList>
    </citation>
    <scope>NUCLEOTIDE SEQUENCE [LARGE SCALE GENOMIC DNA]</scope>
    <source>
        <strain evidence="1 2">DSM 44523</strain>
    </source>
</reference>
<gene>
    <name evidence="1" type="ORF">SAMN05444320_111102</name>
</gene>
<dbReference type="EMBL" id="FQVN01000011">
    <property type="protein sequence ID" value="SHG64032.1"/>
    <property type="molecule type" value="Genomic_DNA"/>
</dbReference>